<gene>
    <name evidence="2" type="ORF">LSAT_V11C500241150</name>
</gene>
<dbReference type="GO" id="GO:0046983">
    <property type="term" value="F:protein dimerization activity"/>
    <property type="evidence" value="ECO:0007669"/>
    <property type="project" value="InterPro"/>
</dbReference>
<dbReference type="InterPro" id="IPR008906">
    <property type="entry name" value="HATC_C_dom"/>
</dbReference>
<dbReference type="PANTHER" id="PTHR11697:SF230">
    <property type="entry name" value="ZINC FINGER, MYM DOMAIN CONTAINING 1"/>
    <property type="match status" value="1"/>
</dbReference>
<feature type="domain" description="TTF-type" evidence="1">
    <location>
        <begin position="77"/>
        <end position="169"/>
    </location>
</feature>
<evidence type="ECO:0000259" key="1">
    <source>
        <dbReference type="SMART" id="SM00597"/>
    </source>
</evidence>
<organism evidence="2 3">
    <name type="scientific">Lactuca sativa</name>
    <name type="common">Garden lettuce</name>
    <dbReference type="NCBI Taxonomy" id="4236"/>
    <lineage>
        <taxon>Eukaryota</taxon>
        <taxon>Viridiplantae</taxon>
        <taxon>Streptophyta</taxon>
        <taxon>Embryophyta</taxon>
        <taxon>Tracheophyta</taxon>
        <taxon>Spermatophyta</taxon>
        <taxon>Magnoliopsida</taxon>
        <taxon>eudicotyledons</taxon>
        <taxon>Gunneridae</taxon>
        <taxon>Pentapetalae</taxon>
        <taxon>asterids</taxon>
        <taxon>campanulids</taxon>
        <taxon>Asterales</taxon>
        <taxon>Asteraceae</taxon>
        <taxon>Cichorioideae</taxon>
        <taxon>Cichorieae</taxon>
        <taxon>Lactucinae</taxon>
        <taxon>Lactuca</taxon>
    </lineage>
</organism>
<evidence type="ECO:0000313" key="3">
    <source>
        <dbReference type="Proteomes" id="UP000235145"/>
    </source>
</evidence>
<reference evidence="2 3" key="1">
    <citation type="journal article" date="2017" name="Nat. Commun.">
        <title>Genome assembly with in vitro proximity ligation data and whole-genome triplication in lettuce.</title>
        <authorList>
            <person name="Reyes-Chin-Wo S."/>
            <person name="Wang Z."/>
            <person name="Yang X."/>
            <person name="Kozik A."/>
            <person name="Arikit S."/>
            <person name="Song C."/>
            <person name="Xia L."/>
            <person name="Froenicke L."/>
            <person name="Lavelle D.O."/>
            <person name="Truco M.J."/>
            <person name="Xia R."/>
            <person name="Zhu S."/>
            <person name="Xu C."/>
            <person name="Xu H."/>
            <person name="Xu X."/>
            <person name="Cox K."/>
            <person name="Korf I."/>
            <person name="Meyers B.C."/>
            <person name="Michelmore R.W."/>
        </authorList>
    </citation>
    <scope>NUCLEOTIDE SEQUENCE [LARGE SCALE GENOMIC DNA]</scope>
    <source>
        <strain evidence="3">cv. Salinas</strain>
        <tissue evidence="2">Seedlings</tissue>
    </source>
</reference>
<sequence length="751" mass="86701">MQANQESRMSLHKFYKKKEDSEQQHKYTKVDLNSLPVDPFERPSIEFYHVNQRDEIRRAYLQKGPFQPLNHKFPPRKPRRFIQSWFDDNKYSLEYSIKEDVAFCLCCYLFKSSIPTQGGSDHFVKSGFKAWNRKSGIDNHKEGTPHTIVVQMCQSLMNQRQSIVSAFEKQTTLQEKEYHTHLSASIDCVRFLLRQGLAFRGHNEKEDSNNKVDESRDVSCKEQMALVLRFVNRKGEVVERFVGLRNVNDTSTLSLKATIYDMLSKRNLSPSRIGGQGYDGASNMSGAFNGLKTLIMNETKSAHFVHCFAHQLQLALVFVAKNHTTINDFFDVVSRLLNIIGSSYKRRDKLRKKQADKVMAALAEGELQSGTGLNQEVGIKRSSDTRWGSHFASLLNIQIIYASICDVLEDLGEFDSDRDRRAEAIRILKWLKSFDFVFCLDFMVDILGVTNHLNTILQRKDQDIVNAMNQVSSSKKAIQEIRDVGWGPLLEKVTLFCAKNEVKVVDLEDEYFNGYSRRRGSHVNNLHHYQVDLFKEVIDMQLQELNNRFNEVNTNLLLCIACLCPSESFKAFDLEKIMKMATLYPEEFPTEYDLRVLEVELGNYIKDVREDERFADLKSIGDLAKKMVEEKKHIIFPKIYLLVKLALILPVATASVERAFSAMKLIKTDIPNKMSDQFLSDSLVSYIEKKIIFTLRFGFKPILVLGEKYMKVVFSLPSNRPFDINELIIRRQPRRKQETSGNNICLSSEDY</sequence>
<dbReference type="InterPro" id="IPR006580">
    <property type="entry name" value="Znf_TTF"/>
</dbReference>
<dbReference type="InterPro" id="IPR025398">
    <property type="entry name" value="DUF4371"/>
</dbReference>
<dbReference type="InterPro" id="IPR055298">
    <property type="entry name" value="AtLOH3-like"/>
</dbReference>
<dbReference type="EMBL" id="NBSK02000005">
    <property type="protein sequence ID" value="KAJ0203810.1"/>
    <property type="molecule type" value="Genomic_DNA"/>
</dbReference>
<dbReference type="PANTHER" id="PTHR11697">
    <property type="entry name" value="GENERAL TRANSCRIPTION FACTOR 2-RELATED ZINC FINGER PROTEIN"/>
    <property type="match status" value="1"/>
</dbReference>
<dbReference type="SUPFAM" id="SSF53098">
    <property type="entry name" value="Ribonuclease H-like"/>
    <property type="match status" value="1"/>
</dbReference>
<dbReference type="InterPro" id="IPR012337">
    <property type="entry name" value="RNaseH-like_sf"/>
</dbReference>
<dbReference type="Proteomes" id="UP000235145">
    <property type="component" value="Unassembled WGS sequence"/>
</dbReference>
<dbReference type="Pfam" id="PF05699">
    <property type="entry name" value="Dimer_Tnp_hAT"/>
    <property type="match status" value="1"/>
</dbReference>
<evidence type="ECO:0000313" key="2">
    <source>
        <dbReference type="EMBL" id="KAJ0203810.1"/>
    </source>
</evidence>
<proteinExistence type="predicted"/>
<name>A0A9R1VCU5_LACSA</name>
<dbReference type="Pfam" id="PF14291">
    <property type="entry name" value="DUF4371"/>
    <property type="match status" value="2"/>
</dbReference>
<keyword evidence="3" id="KW-1185">Reference proteome</keyword>
<accession>A0A9R1VCU5</accession>
<dbReference type="SMART" id="SM00597">
    <property type="entry name" value="ZnF_TTF"/>
    <property type="match status" value="1"/>
</dbReference>
<comment type="caution">
    <text evidence="2">The sequence shown here is derived from an EMBL/GenBank/DDBJ whole genome shotgun (WGS) entry which is preliminary data.</text>
</comment>
<dbReference type="AlphaFoldDB" id="A0A9R1VCU5"/>
<protein>
    <recommendedName>
        <fullName evidence="1">TTF-type domain-containing protein</fullName>
    </recommendedName>
</protein>